<reference evidence="2" key="1">
    <citation type="submission" date="2020-04" db="EMBL/GenBank/DDBJ databases">
        <authorList>
            <person name="Chiriac C."/>
            <person name="Salcher M."/>
            <person name="Ghai R."/>
            <person name="Kavagutti S V."/>
        </authorList>
    </citation>
    <scope>NUCLEOTIDE SEQUENCE</scope>
</reference>
<organism evidence="2">
    <name type="scientific">uncultured Caudovirales phage</name>
    <dbReference type="NCBI Taxonomy" id="2100421"/>
    <lineage>
        <taxon>Viruses</taxon>
        <taxon>Duplodnaviria</taxon>
        <taxon>Heunggongvirae</taxon>
        <taxon>Uroviricota</taxon>
        <taxon>Caudoviricetes</taxon>
        <taxon>Peduoviridae</taxon>
        <taxon>Maltschvirus</taxon>
        <taxon>Maltschvirus maltsch</taxon>
    </lineage>
</organism>
<accession>A0A6J5MPY7</accession>
<protein>
    <submittedName>
        <fullName evidence="2">Uncharacterized protein</fullName>
    </submittedName>
</protein>
<feature type="coiled-coil region" evidence="1">
    <location>
        <begin position="25"/>
        <end position="66"/>
    </location>
</feature>
<dbReference type="EMBL" id="LR796486">
    <property type="protein sequence ID" value="CAB4147116.1"/>
    <property type="molecule type" value="Genomic_DNA"/>
</dbReference>
<sequence>MNANELADYLDNNVEAMIMSEQTHIDQAATMLRQQQAKLEKSQELLREYTALNMRQQAEIEALKNRNWDLVSEPWGFDRHPAKTLTDEEFNKMLKAKKNKNDC</sequence>
<name>A0A6J5MPY7_9CAUD</name>
<keyword evidence="1" id="KW-0175">Coiled coil</keyword>
<proteinExistence type="predicted"/>
<evidence type="ECO:0000256" key="1">
    <source>
        <dbReference type="SAM" id="Coils"/>
    </source>
</evidence>
<evidence type="ECO:0000313" key="2">
    <source>
        <dbReference type="EMBL" id="CAB4147116.1"/>
    </source>
</evidence>
<gene>
    <name evidence="2" type="ORF">UFOVP507_12</name>
</gene>